<sequence>MFGWSRASGKTGESKPEEKAETKINESGAQTLYSNEDYKEEVVVAGAGAEEGEREGRRIELHIPDRYMILPSLCTIMGMSLGLMRGSRAEGMRFLAENAHRPPTTMQGWYFYKKTKNYRMMWGGLKAGGRDALKLGSVGLTWAALEDGLERVGQQKFQGSEYVSEFREVGAGLGTALLFSSVYRVGMIQTRRAILLGGLVGFSMVGLRQAKARLSASNSISSE</sequence>
<dbReference type="AlphaFoldDB" id="A0A286UN03"/>
<evidence type="ECO:0000313" key="2">
    <source>
        <dbReference type="EMBL" id="PAV20997.1"/>
    </source>
</evidence>
<dbReference type="EMBL" id="NBII01000003">
    <property type="protein sequence ID" value="PAV20997.1"/>
    <property type="molecule type" value="Genomic_DNA"/>
</dbReference>
<evidence type="ECO:0000313" key="3">
    <source>
        <dbReference type="Proteomes" id="UP000217199"/>
    </source>
</evidence>
<protein>
    <submittedName>
        <fullName evidence="2">Uncharacterized protein</fullName>
    </submittedName>
</protein>
<dbReference type="PANTHER" id="PTHR37852">
    <property type="entry name" value="YALI0B21208P"/>
    <property type="match status" value="1"/>
</dbReference>
<comment type="caution">
    <text evidence="2">The sequence shown here is derived from an EMBL/GenBank/DDBJ whole genome shotgun (WGS) entry which is preliminary data.</text>
</comment>
<dbReference type="OrthoDB" id="5584028at2759"/>
<dbReference type="Proteomes" id="UP000217199">
    <property type="component" value="Unassembled WGS sequence"/>
</dbReference>
<evidence type="ECO:0000256" key="1">
    <source>
        <dbReference type="SAM" id="MobiDB-lite"/>
    </source>
</evidence>
<feature type="compositionally biased region" description="Basic and acidic residues" evidence="1">
    <location>
        <begin position="12"/>
        <end position="24"/>
    </location>
</feature>
<keyword evidence="3" id="KW-1185">Reference proteome</keyword>
<organism evidence="2 3">
    <name type="scientific">Pyrrhoderma noxium</name>
    <dbReference type="NCBI Taxonomy" id="2282107"/>
    <lineage>
        <taxon>Eukaryota</taxon>
        <taxon>Fungi</taxon>
        <taxon>Dikarya</taxon>
        <taxon>Basidiomycota</taxon>
        <taxon>Agaricomycotina</taxon>
        <taxon>Agaricomycetes</taxon>
        <taxon>Hymenochaetales</taxon>
        <taxon>Hymenochaetaceae</taxon>
        <taxon>Pyrrhoderma</taxon>
    </lineage>
</organism>
<name>A0A286UN03_9AGAM</name>
<feature type="compositionally biased region" description="Polar residues" evidence="1">
    <location>
        <begin position="25"/>
        <end position="34"/>
    </location>
</feature>
<dbReference type="STRING" id="2282107.A0A286UN03"/>
<proteinExistence type="predicted"/>
<gene>
    <name evidence="2" type="ORF">PNOK_0362400</name>
</gene>
<accession>A0A286UN03</accession>
<dbReference type="PANTHER" id="PTHR37852:SF1">
    <property type="entry name" value="HIG1 DOMAIN-CONTAINING PROTEIN"/>
    <property type="match status" value="1"/>
</dbReference>
<feature type="region of interest" description="Disordered" evidence="1">
    <location>
        <begin position="1"/>
        <end position="35"/>
    </location>
</feature>
<reference evidence="2 3" key="1">
    <citation type="journal article" date="2017" name="Mol. Ecol.">
        <title>Comparative and population genomic landscape of Phellinus noxius: A hypervariable fungus causing root rot in trees.</title>
        <authorList>
            <person name="Chung C.L."/>
            <person name="Lee T.J."/>
            <person name="Akiba M."/>
            <person name="Lee H.H."/>
            <person name="Kuo T.H."/>
            <person name="Liu D."/>
            <person name="Ke H.M."/>
            <person name="Yokoi T."/>
            <person name="Roa M.B."/>
            <person name="Lu M.J."/>
            <person name="Chang Y.Y."/>
            <person name="Ann P.J."/>
            <person name="Tsai J.N."/>
            <person name="Chen C.Y."/>
            <person name="Tzean S.S."/>
            <person name="Ota Y."/>
            <person name="Hattori T."/>
            <person name="Sahashi N."/>
            <person name="Liou R.F."/>
            <person name="Kikuchi T."/>
            <person name="Tsai I.J."/>
        </authorList>
    </citation>
    <scope>NUCLEOTIDE SEQUENCE [LARGE SCALE GENOMIC DNA]</scope>
    <source>
        <strain evidence="2 3">FFPRI411160</strain>
    </source>
</reference>
<dbReference type="InParanoid" id="A0A286UN03"/>